<dbReference type="AlphaFoldDB" id="A0AA38MJC1"/>
<proteinExistence type="predicted"/>
<protein>
    <submittedName>
        <fullName evidence="1">Uncharacterized protein</fullName>
    </submittedName>
</protein>
<organism evidence="1 2">
    <name type="scientific">Zophobas morio</name>
    <dbReference type="NCBI Taxonomy" id="2755281"/>
    <lineage>
        <taxon>Eukaryota</taxon>
        <taxon>Metazoa</taxon>
        <taxon>Ecdysozoa</taxon>
        <taxon>Arthropoda</taxon>
        <taxon>Hexapoda</taxon>
        <taxon>Insecta</taxon>
        <taxon>Pterygota</taxon>
        <taxon>Neoptera</taxon>
        <taxon>Endopterygota</taxon>
        <taxon>Coleoptera</taxon>
        <taxon>Polyphaga</taxon>
        <taxon>Cucujiformia</taxon>
        <taxon>Tenebrionidae</taxon>
        <taxon>Zophobas</taxon>
    </lineage>
</organism>
<reference evidence="1" key="1">
    <citation type="journal article" date="2023" name="G3 (Bethesda)">
        <title>Whole genome assemblies of Zophobas morio and Tenebrio molitor.</title>
        <authorList>
            <person name="Kaur S."/>
            <person name="Stinson S.A."/>
            <person name="diCenzo G.C."/>
        </authorList>
    </citation>
    <scope>NUCLEOTIDE SEQUENCE</scope>
    <source>
        <strain evidence="1">QUZm001</strain>
    </source>
</reference>
<accession>A0AA38MJC1</accession>
<comment type="caution">
    <text evidence="1">The sequence shown here is derived from an EMBL/GenBank/DDBJ whole genome shotgun (WGS) entry which is preliminary data.</text>
</comment>
<gene>
    <name evidence="1" type="ORF">Zmor_011168</name>
</gene>
<dbReference type="EMBL" id="JALNTZ010000003">
    <property type="protein sequence ID" value="KAJ3659480.1"/>
    <property type="molecule type" value="Genomic_DNA"/>
</dbReference>
<name>A0AA38MJC1_9CUCU</name>
<dbReference type="Proteomes" id="UP001168821">
    <property type="component" value="Unassembled WGS sequence"/>
</dbReference>
<evidence type="ECO:0000313" key="2">
    <source>
        <dbReference type="Proteomes" id="UP001168821"/>
    </source>
</evidence>
<evidence type="ECO:0000313" key="1">
    <source>
        <dbReference type="EMBL" id="KAJ3659480.1"/>
    </source>
</evidence>
<keyword evidence="2" id="KW-1185">Reference proteome</keyword>
<sequence>MFSLLTFNQYNNITLLSDVMPPLQTALITGEDTVYIPNMTVPCAVFWHIPVCTLKNIVSRSLSHQQLQAQFRQTHFLLPT</sequence>